<sequence>MASISLPGSPSRVGAGKPPLSHGLSSSLPKLTSETELQKLLADERMRSQLHRTNYEQLKEEHRRLQEEYSHLEDEIKKTVEESKIVQEKYKSMYEDARREVSEKNAQMEEIRSKVITPQKLEIIRTQVQDDADKIYKERFAKQEQEIEDYRTTCNKLKYELSFLKTEYEHEKVEYQRVMEELKLNADAEVTNLRKERETTIAKIKTESGQDADRVRILQKENAQLLLKLKTVTTEVDELRAQREKNQFDFDNVTRVQAKQITEYSANLKALETERESLRSQLEQLQRDLTGTGDTHNKLTTRIHELERDNVQLKNRVDEAVHKNKVDMTNLKMESLKQRGDLERERDKLANQLEDLQTKLDISKHTIDQQSRALSDKEREAVRRVQAAREEEFVKLAKVENEKLALETKLQESERRKIDQEAYKYAEKEKMEDRIRAAMDAKDASERELLVLKTKIDHHESLRDQLERERSENSELKSRVTKLETEMNSYLSNEHDMTDDNLRLRNQVELLKEEVKLTKTQLKKIQDNHDIILVQQKSSFNDERNELEKRIHELQHKLGDVQKKYQKALTIYKKYKRKSIHVMENLKDKLELMEAKNEEVELEKKALQACVPQDTYNKLKKQWKDLHRRHGEFRRCLLANVNPVTIGDMSFASVTMPVDCTFLPGNVSYAEQERKHQRDLHLLKERLDRVDSNQQQQLEELQEIAHSTFRGTFPDLDEKIGDTISEKTQEKDLEESKEKVDAEKSS</sequence>
<evidence type="ECO:0000256" key="6">
    <source>
        <dbReference type="SAM" id="MobiDB-lite"/>
    </source>
</evidence>
<keyword evidence="3 5" id="KW-0175">Coiled coil</keyword>
<evidence type="ECO:0000313" key="7">
    <source>
        <dbReference type="EMBL" id="KAK3101433.1"/>
    </source>
</evidence>
<dbReference type="PANTHER" id="PTHR23170:SF2">
    <property type="entry name" value="CENTROSOMAL PROTEIN OF 83 KDA"/>
    <property type="match status" value="1"/>
</dbReference>
<dbReference type="InterPro" id="IPR052116">
    <property type="entry name" value="Centro_Cilium_Assembly"/>
</dbReference>
<evidence type="ECO:0000256" key="5">
    <source>
        <dbReference type="SAM" id="Coils"/>
    </source>
</evidence>
<keyword evidence="8" id="KW-1185">Reference proteome</keyword>
<keyword evidence="4" id="KW-0206">Cytoskeleton</keyword>
<dbReference type="GO" id="GO:0005813">
    <property type="term" value="C:centrosome"/>
    <property type="evidence" value="ECO:0007669"/>
    <property type="project" value="UniProtKB-SubCell"/>
</dbReference>
<feature type="coiled-coil region" evidence="5">
    <location>
        <begin position="396"/>
        <end position="610"/>
    </location>
</feature>
<evidence type="ECO:0000256" key="3">
    <source>
        <dbReference type="ARBA" id="ARBA00023054"/>
    </source>
</evidence>
<feature type="coiled-coil region" evidence="5">
    <location>
        <begin position="41"/>
        <end position="114"/>
    </location>
</feature>
<keyword evidence="2" id="KW-0963">Cytoplasm</keyword>
<proteinExistence type="predicted"/>
<dbReference type="GO" id="GO:0005814">
    <property type="term" value="C:centriole"/>
    <property type="evidence" value="ECO:0007669"/>
    <property type="project" value="TreeGrafter"/>
</dbReference>
<evidence type="ECO:0000256" key="1">
    <source>
        <dbReference type="ARBA" id="ARBA00004300"/>
    </source>
</evidence>
<dbReference type="Proteomes" id="UP001186944">
    <property type="component" value="Unassembled WGS sequence"/>
</dbReference>
<accession>A0AA89C6C8</accession>
<protein>
    <recommendedName>
        <fullName evidence="9">Centrosomal protein of 83 kDa</fullName>
    </recommendedName>
</protein>
<name>A0AA89C6C8_PINIB</name>
<dbReference type="GO" id="GO:0005794">
    <property type="term" value="C:Golgi apparatus"/>
    <property type="evidence" value="ECO:0007669"/>
    <property type="project" value="TreeGrafter"/>
</dbReference>
<dbReference type="AlphaFoldDB" id="A0AA89C6C8"/>
<feature type="compositionally biased region" description="Basic and acidic residues" evidence="6">
    <location>
        <begin position="716"/>
        <end position="746"/>
    </location>
</feature>
<feature type="region of interest" description="Disordered" evidence="6">
    <location>
        <begin position="1"/>
        <end position="37"/>
    </location>
</feature>
<dbReference type="GO" id="GO:0051660">
    <property type="term" value="P:establishment of centrosome localization"/>
    <property type="evidence" value="ECO:0007669"/>
    <property type="project" value="TreeGrafter"/>
</dbReference>
<dbReference type="EMBL" id="VSWD01000005">
    <property type="protein sequence ID" value="KAK3101433.1"/>
    <property type="molecule type" value="Genomic_DNA"/>
</dbReference>
<organism evidence="7 8">
    <name type="scientific">Pinctada imbricata</name>
    <name type="common">Atlantic pearl-oyster</name>
    <name type="synonym">Pinctada martensii</name>
    <dbReference type="NCBI Taxonomy" id="66713"/>
    <lineage>
        <taxon>Eukaryota</taxon>
        <taxon>Metazoa</taxon>
        <taxon>Spiralia</taxon>
        <taxon>Lophotrochozoa</taxon>
        <taxon>Mollusca</taxon>
        <taxon>Bivalvia</taxon>
        <taxon>Autobranchia</taxon>
        <taxon>Pteriomorphia</taxon>
        <taxon>Pterioida</taxon>
        <taxon>Pterioidea</taxon>
        <taxon>Pteriidae</taxon>
        <taxon>Pinctada</taxon>
    </lineage>
</organism>
<evidence type="ECO:0000256" key="2">
    <source>
        <dbReference type="ARBA" id="ARBA00022490"/>
    </source>
</evidence>
<dbReference type="GO" id="GO:0060271">
    <property type="term" value="P:cilium assembly"/>
    <property type="evidence" value="ECO:0007669"/>
    <property type="project" value="TreeGrafter"/>
</dbReference>
<reference evidence="7" key="1">
    <citation type="submission" date="2019-08" db="EMBL/GenBank/DDBJ databases">
        <title>The improved chromosome-level genome for the pearl oyster Pinctada fucata martensii using PacBio sequencing and Hi-C.</title>
        <authorList>
            <person name="Zheng Z."/>
        </authorList>
    </citation>
    <scope>NUCLEOTIDE SEQUENCE</scope>
    <source>
        <strain evidence="7">ZZ-2019</strain>
        <tissue evidence="7">Adductor muscle</tissue>
    </source>
</reference>
<feature type="compositionally biased region" description="Low complexity" evidence="6">
    <location>
        <begin position="16"/>
        <end position="31"/>
    </location>
</feature>
<feature type="region of interest" description="Disordered" evidence="6">
    <location>
        <begin position="712"/>
        <end position="746"/>
    </location>
</feature>
<dbReference type="PANTHER" id="PTHR23170">
    <property type="entry name" value="NY-REN-58 ANTIGEN"/>
    <property type="match status" value="1"/>
</dbReference>
<comment type="caution">
    <text evidence="7">The sequence shown here is derived from an EMBL/GenBank/DDBJ whole genome shotgun (WGS) entry which is preliminary data.</text>
</comment>
<evidence type="ECO:0000256" key="4">
    <source>
        <dbReference type="ARBA" id="ARBA00023212"/>
    </source>
</evidence>
<comment type="subcellular location">
    <subcellularLocation>
        <location evidence="1">Cytoplasm</location>
        <location evidence="1">Cytoskeleton</location>
        <location evidence="1">Microtubule organizing center</location>
        <location evidence="1">Centrosome</location>
    </subcellularLocation>
</comment>
<evidence type="ECO:0008006" key="9">
    <source>
        <dbReference type="Google" id="ProtNLM"/>
    </source>
</evidence>
<feature type="coiled-coil region" evidence="5">
    <location>
        <begin position="140"/>
        <end position="366"/>
    </location>
</feature>
<gene>
    <name evidence="7" type="ORF">FSP39_003554</name>
</gene>
<dbReference type="GO" id="GO:0097539">
    <property type="term" value="C:ciliary transition fiber"/>
    <property type="evidence" value="ECO:0007669"/>
    <property type="project" value="TreeGrafter"/>
</dbReference>
<evidence type="ECO:0000313" key="8">
    <source>
        <dbReference type="Proteomes" id="UP001186944"/>
    </source>
</evidence>